<feature type="region of interest" description="Disordered" evidence="1">
    <location>
        <begin position="833"/>
        <end position="856"/>
    </location>
</feature>
<keyword evidence="4" id="KW-1185">Reference proteome</keyword>
<evidence type="ECO:0000256" key="1">
    <source>
        <dbReference type="SAM" id="MobiDB-lite"/>
    </source>
</evidence>
<dbReference type="EMBL" id="CAMXCT030006835">
    <property type="protein sequence ID" value="CAL4808142.1"/>
    <property type="molecule type" value="Genomic_DNA"/>
</dbReference>
<feature type="compositionally biased region" description="Polar residues" evidence="1">
    <location>
        <begin position="699"/>
        <end position="708"/>
    </location>
</feature>
<feature type="compositionally biased region" description="Basic and acidic residues" evidence="1">
    <location>
        <begin position="671"/>
        <end position="690"/>
    </location>
</feature>
<reference evidence="3" key="2">
    <citation type="submission" date="2024-04" db="EMBL/GenBank/DDBJ databases">
        <authorList>
            <person name="Chen Y."/>
            <person name="Shah S."/>
            <person name="Dougan E. K."/>
            <person name="Thang M."/>
            <person name="Chan C."/>
        </authorList>
    </citation>
    <scope>NUCLEOTIDE SEQUENCE [LARGE SCALE GENOMIC DNA]</scope>
</reference>
<reference evidence="2" key="1">
    <citation type="submission" date="2022-10" db="EMBL/GenBank/DDBJ databases">
        <authorList>
            <person name="Chen Y."/>
            <person name="Dougan E. K."/>
            <person name="Chan C."/>
            <person name="Rhodes N."/>
            <person name="Thang M."/>
        </authorList>
    </citation>
    <scope>NUCLEOTIDE SEQUENCE</scope>
</reference>
<feature type="compositionally biased region" description="Low complexity" evidence="1">
    <location>
        <begin position="108"/>
        <end position="118"/>
    </location>
</feature>
<evidence type="ECO:0000313" key="4">
    <source>
        <dbReference type="Proteomes" id="UP001152797"/>
    </source>
</evidence>
<feature type="region of interest" description="Disordered" evidence="1">
    <location>
        <begin position="646"/>
        <end position="724"/>
    </location>
</feature>
<proteinExistence type="predicted"/>
<feature type="non-terminal residue" evidence="2">
    <location>
        <position position="1"/>
    </location>
</feature>
<feature type="non-terminal residue" evidence="2">
    <location>
        <position position="1139"/>
    </location>
</feature>
<name>A0A9P1M6Y4_9DINO</name>
<dbReference type="Proteomes" id="UP001152797">
    <property type="component" value="Unassembled WGS sequence"/>
</dbReference>
<feature type="region of interest" description="Disordered" evidence="1">
    <location>
        <begin position="102"/>
        <end position="217"/>
    </location>
</feature>
<feature type="compositionally biased region" description="Pro residues" evidence="1">
    <location>
        <begin position="131"/>
        <end position="187"/>
    </location>
</feature>
<gene>
    <name evidence="2" type="ORF">C1SCF055_LOCUS45214</name>
</gene>
<protein>
    <submittedName>
        <fullName evidence="2">Uncharacterized protein</fullName>
    </submittedName>
</protein>
<dbReference type="EMBL" id="CAMXCT010006835">
    <property type="protein sequence ID" value="CAI4020830.1"/>
    <property type="molecule type" value="Genomic_DNA"/>
</dbReference>
<evidence type="ECO:0000313" key="2">
    <source>
        <dbReference type="EMBL" id="CAI4020830.1"/>
    </source>
</evidence>
<comment type="caution">
    <text evidence="2">The sequence shown here is derived from an EMBL/GenBank/DDBJ whole genome shotgun (WGS) entry which is preliminary data.</text>
</comment>
<accession>A0A9P1M6Y4</accession>
<evidence type="ECO:0000313" key="3">
    <source>
        <dbReference type="EMBL" id="CAL1174205.1"/>
    </source>
</evidence>
<organism evidence="2">
    <name type="scientific">Cladocopium goreaui</name>
    <dbReference type="NCBI Taxonomy" id="2562237"/>
    <lineage>
        <taxon>Eukaryota</taxon>
        <taxon>Sar</taxon>
        <taxon>Alveolata</taxon>
        <taxon>Dinophyceae</taxon>
        <taxon>Suessiales</taxon>
        <taxon>Symbiodiniaceae</taxon>
        <taxon>Cladocopium</taxon>
    </lineage>
</organism>
<dbReference type="AlphaFoldDB" id="A0A9P1M6Y4"/>
<sequence length="1139" mass="126547">PEAIRDDCDLKMRATSFKSIFTWPAEEGAINESSVRANYQVIKHVPKPFGLWSDIILVPHGKWVIEAVADCWEVGRWIGGVPIKSKADAWSLRKMTNHDAFQAHAPRVDGPAPAVAGPPERDDDDAHADEPPLPVSPPSPASPLPSPQHGPSPPPNPQHDPSPPPSPQHGPSPPPTPQHSPSPPPSPKFSFADGQRPSCPQATWDPEVDNSQRMPGLTPENEAWLAHQKSLKSAACTSVSDDASVPSTAVDSPLDPKAASNDNMVCISDEDEPVLPPRDLANALDSVLSRTRVWTWMNWGLYTKFALMKAKIKAKVGKSSTHVEVAARYAEPRGSDLEAAVEDSGIKPSSGELPVPRGAGMHFRMKNEHSPERIRGIFVHQRAAGKVLACHVALPIFKDTLGPPAVALTCLLREHGEWRFMEVFAGEAQVTSELRLASYMGVSLDIVYGGRAMDLLTPPGLSPGRVDEALGRRLFKANTVMEQQCVGPGDGMSRLRGQQQPTTPTRVSAVKPECIDDDVGVFSPETRALIKGLGDSPESLQLKAEILNPLPKPESLPPMPEMEMADMEAQFKAEQELEVEIELKREKRMRELEEEIKEEVDAKQAKLASLDAQLSERMFLVSEEQTLLDDLKQKAHEMQCKLDEESRKSMNAMGREPPTHAVFPVPCTRVSDPKSAMKEKLREKLEETQKKNQVGMKDVSQSTPSPTGSAPAHTPSPSTVASPPDGVIVPVVQNEIIFFEILSAAKLQALVTLRNSARSWRRNLQGYSWHTEEELKSTLGWAEKCLYDDKAVKYLVMVRDDVEAGDEKLKELEQEMKDWGLFDTDFCLGDVFEDEEDTPGNSDSKPKKRIGDWPSVEGEESVVEHVGKLNQLYQELGAIEIGAQGRECINFSNIHAQVHSADAAIQQAKGAGDVAKLGPLDIFVPNIGDGRMRNSKENRLDEAYSHFQSWLDCKQQHVRDMKEFTVDNLGWKLNRDYPEMTCKASDCNLIIQWLIDFLTTVPFKLCWVLETTLAGLQGVDEFMRLAYTGDRIFWCPEKQHQGKCYLGMFLHAYVELQHYWHKHGWTLFKIVPKSHFAAHWHEELAEALADQKEWAISPGAFATPILEDFIGTVSRISRTSHPSSVARTTIYKYLVEVRK</sequence>
<dbReference type="EMBL" id="CAMXCT020006835">
    <property type="protein sequence ID" value="CAL1174205.1"/>
    <property type="molecule type" value="Genomic_DNA"/>
</dbReference>